<dbReference type="RefSeq" id="WP_248824842.1">
    <property type="nucleotide sequence ID" value="NZ_JALKFT010000010.1"/>
</dbReference>
<organism evidence="1 2">
    <name type="scientific">Frankia umida</name>
    <dbReference type="NCBI Taxonomy" id="573489"/>
    <lineage>
        <taxon>Bacteria</taxon>
        <taxon>Bacillati</taxon>
        <taxon>Actinomycetota</taxon>
        <taxon>Actinomycetes</taxon>
        <taxon>Frankiales</taxon>
        <taxon>Frankiaceae</taxon>
        <taxon>Frankia</taxon>
    </lineage>
</organism>
<name>A0ABT0JZF9_9ACTN</name>
<dbReference type="EMBL" id="JALKFT010000010">
    <property type="protein sequence ID" value="MCK9876612.1"/>
    <property type="molecule type" value="Genomic_DNA"/>
</dbReference>
<dbReference type="Proteomes" id="UP001201873">
    <property type="component" value="Unassembled WGS sequence"/>
</dbReference>
<gene>
    <name evidence="1" type="ORF">MXD59_12625</name>
</gene>
<evidence type="ECO:0000313" key="1">
    <source>
        <dbReference type="EMBL" id="MCK9876612.1"/>
    </source>
</evidence>
<evidence type="ECO:0000313" key="2">
    <source>
        <dbReference type="Proteomes" id="UP001201873"/>
    </source>
</evidence>
<proteinExistence type="predicted"/>
<accession>A0ABT0JZF9</accession>
<comment type="caution">
    <text evidence="1">The sequence shown here is derived from an EMBL/GenBank/DDBJ whole genome shotgun (WGS) entry which is preliminary data.</text>
</comment>
<keyword evidence="2" id="KW-1185">Reference proteome</keyword>
<sequence>MTGVPIIPAELLEPTSADMAEVRALYDDCWSPSDARQALAGWGGHIDNLAVAMTSGDVERAAQLVRLMRASRRAHADWAEAFALAEQSADVQW</sequence>
<reference evidence="1 2" key="1">
    <citation type="submission" date="2022-04" db="EMBL/GenBank/DDBJ databases">
        <title>Genome diversity in the genus Frankia.</title>
        <authorList>
            <person name="Carlos-Shanley C."/>
            <person name="Hahn D."/>
        </authorList>
    </citation>
    <scope>NUCLEOTIDE SEQUENCE [LARGE SCALE GENOMIC DNA]</scope>
    <source>
        <strain evidence="1 2">Ag45/Mut15</strain>
    </source>
</reference>
<protein>
    <submittedName>
        <fullName evidence="1">Uncharacterized protein</fullName>
    </submittedName>
</protein>